<evidence type="ECO:0000259" key="10">
    <source>
        <dbReference type="Pfam" id="PF00361"/>
    </source>
</evidence>
<feature type="transmembrane region" description="Helical" evidence="8">
    <location>
        <begin position="36"/>
        <end position="56"/>
    </location>
</feature>
<dbReference type="Pfam" id="PF00662">
    <property type="entry name" value="Proton_antipo_N"/>
    <property type="match status" value="1"/>
</dbReference>
<dbReference type="InterPro" id="IPR001516">
    <property type="entry name" value="Proton_antipo_N"/>
</dbReference>
<evidence type="ECO:0000256" key="2">
    <source>
        <dbReference type="ARBA" id="ARBA00004127"/>
    </source>
</evidence>
<feature type="transmembrane region" description="Helical" evidence="8">
    <location>
        <begin position="363"/>
        <end position="387"/>
    </location>
</feature>
<evidence type="ECO:0000256" key="8">
    <source>
        <dbReference type="HAMAP-Rule" id="MF_00862"/>
    </source>
</evidence>
<sequence length="520" mass="53463">MDALLPPGFLAPLAPIAVALLALIRPGRRPGLLPRLAEAAALLALFMAVAGLVRLVMQGPVTLALGDGIARLALRLDALSATMALLVAFVGWVVMRYSRSYLDGEAREGAFHGLMLGTLAAVLVLVQSGSLAVLIAGFVAVGAGLRRLLLFYADRAEAQRAAAKFALVWGAGDVLLVLAAGLLWLAFSTTDVARITELAGGGLPLPAQIAVALLVLVAMLKTAAFPLHGWLTEVMEAPTPVSALLHAGIINAGGFLMIRLAGLMQESAGAMAALVMLGGFTALFGAVVMLTQSAVKTALAWSTVAQMGFMLLQCGLGLWALALLHIIAHSMYKAHAFLGSGGAVQAVAAIRRPGPVAVPGLGAVARAFVLALALYLVVAAGFGLIAGPKSAQAVALGAILIFGVAYLVAQGLADAAPRDLTRRTMTASAFAALAYFGFHVVAALLWGPHLPEPPAPGALEWALIVVALLSFALVAVAQALFPLWAHHPAAAGLRVHLANGLYLNAVLDRLIGGFRTTARS</sequence>
<keyword evidence="5 8" id="KW-0812">Transmembrane</keyword>
<feature type="transmembrane region" description="Helical" evidence="8">
    <location>
        <begin position="334"/>
        <end position="351"/>
    </location>
</feature>
<dbReference type="PANTHER" id="PTHR42829:SF1">
    <property type="entry name" value="INORGANIC CARBON TRANSPORTER SUBUNIT DABB-RELATED"/>
    <property type="match status" value="1"/>
</dbReference>
<comment type="function">
    <text evidence="8">Part of an energy-coupled inorganic carbon pump.</text>
</comment>
<dbReference type="PANTHER" id="PTHR42829">
    <property type="entry name" value="NADH-UBIQUINONE OXIDOREDUCTASE CHAIN 5"/>
    <property type="match status" value="1"/>
</dbReference>
<feature type="transmembrane region" description="Helical" evidence="8">
    <location>
        <begin position="393"/>
        <end position="413"/>
    </location>
</feature>
<feature type="transmembrane region" description="Helical" evidence="8">
    <location>
        <begin position="76"/>
        <end position="97"/>
    </location>
</feature>
<dbReference type="InterPro" id="IPR046396">
    <property type="entry name" value="Transporter_DabB"/>
</dbReference>
<dbReference type="InterPro" id="IPR001750">
    <property type="entry name" value="ND/Mrp_TM"/>
</dbReference>
<feature type="transmembrane region" description="Helical" evidence="8">
    <location>
        <begin position="165"/>
        <end position="187"/>
    </location>
</feature>
<accession>A0A4S3MM05</accession>
<dbReference type="EMBL" id="SSND01000002">
    <property type="protein sequence ID" value="THD83430.1"/>
    <property type="molecule type" value="Genomic_DNA"/>
</dbReference>
<evidence type="ECO:0000256" key="1">
    <source>
        <dbReference type="ARBA" id="ARBA00002378"/>
    </source>
</evidence>
<feature type="transmembrane region" description="Helical" evidence="8">
    <location>
        <begin position="109"/>
        <end position="126"/>
    </location>
</feature>
<dbReference type="OrthoDB" id="9811798at2"/>
<comment type="caution">
    <text evidence="12">The sequence shown here is derived from an EMBL/GenBank/DDBJ whole genome shotgun (WGS) entry which is preliminary data.</text>
</comment>
<dbReference type="RefSeq" id="WP_136394325.1">
    <property type="nucleotide sequence ID" value="NZ_SSND01000002.1"/>
</dbReference>
<feature type="domain" description="NADH-Ubiquinone oxidoreductase (complex I) chain 5 N-terminal" evidence="11">
    <location>
        <begin position="71"/>
        <end position="110"/>
    </location>
</feature>
<dbReference type="PRINTS" id="PR01434">
    <property type="entry name" value="NADHDHGNASE5"/>
</dbReference>
<keyword evidence="3 8" id="KW-0813">Transport</keyword>
<keyword evidence="4 8" id="KW-1003">Cell membrane</keyword>
<feature type="transmembrane region" description="Helical" evidence="8">
    <location>
        <begin position="207"/>
        <end position="231"/>
    </location>
</feature>
<keyword evidence="13" id="KW-1185">Reference proteome</keyword>
<dbReference type="GO" id="GO:0012505">
    <property type="term" value="C:endomembrane system"/>
    <property type="evidence" value="ECO:0007669"/>
    <property type="project" value="UniProtKB-SubCell"/>
</dbReference>
<keyword evidence="7 8" id="KW-0472">Membrane</keyword>
<evidence type="ECO:0000256" key="3">
    <source>
        <dbReference type="ARBA" id="ARBA00022448"/>
    </source>
</evidence>
<comment type="subunit">
    <text evidence="8">Forms a complex with DabA.</text>
</comment>
<reference evidence="12 13" key="1">
    <citation type="submission" date="2019-04" db="EMBL/GenBank/DDBJ databases">
        <title>Draft genome sequence of Gemmobacter aestuarii sp. nov.</title>
        <authorList>
            <person name="Hameed A."/>
            <person name="Lin S.-Y."/>
            <person name="Shahina M."/>
            <person name="Lai W.-A."/>
            <person name="Young C.-C."/>
        </authorList>
    </citation>
    <scope>NUCLEOTIDE SEQUENCE [LARGE SCALE GENOMIC DNA]</scope>
    <source>
        <strain evidence="12 13">CC-PW-75</strain>
    </source>
</reference>
<dbReference type="Proteomes" id="UP000309450">
    <property type="component" value="Unassembled WGS sequence"/>
</dbReference>
<dbReference type="Pfam" id="PF00361">
    <property type="entry name" value="Proton_antipo_M"/>
    <property type="match status" value="1"/>
</dbReference>
<comment type="function">
    <text evidence="1">NDH-1 shuttles electrons from NADH, via FMN and iron-sulfur (Fe-S) centers, to quinones in the respiratory chain. The immediate electron acceptor for the enzyme in this species is believed to be ubiquinone. Couples the redox reaction to proton translocation (for every two electrons transferred, four hydrogen ions are translocated across the cytoplasmic membrane), and thus conserves the redox energy in a proton gradient.</text>
</comment>
<comment type="subcellular location">
    <subcellularLocation>
        <location evidence="8">Cell membrane</location>
        <topology evidence="8">Multi-pass membrane protein</topology>
    </subcellularLocation>
    <subcellularLocation>
        <location evidence="2">Endomembrane system</location>
        <topology evidence="2">Multi-pass membrane protein</topology>
    </subcellularLocation>
    <subcellularLocation>
        <location evidence="9">Membrane</location>
        <topology evidence="9">Multi-pass membrane protein</topology>
    </subcellularLocation>
</comment>
<evidence type="ECO:0000256" key="7">
    <source>
        <dbReference type="ARBA" id="ARBA00023136"/>
    </source>
</evidence>
<keyword evidence="6 8" id="KW-1133">Transmembrane helix</keyword>
<organism evidence="12 13">
    <name type="scientific">Aliigemmobacter aestuarii</name>
    <dbReference type="NCBI Taxonomy" id="1445661"/>
    <lineage>
        <taxon>Bacteria</taxon>
        <taxon>Pseudomonadati</taxon>
        <taxon>Pseudomonadota</taxon>
        <taxon>Alphaproteobacteria</taxon>
        <taxon>Rhodobacterales</taxon>
        <taxon>Paracoccaceae</taxon>
        <taxon>Aliigemmobacter</taxon>
    </lineage>
</organism>
<gene>
    <name evidence="8" type="primary">dabB</name>
    <name evidence="12" type="ORF">E7811_09045</name>
</gene>
<evidence type="ECO:0000256" key="5">
    <source>
        <dbReference type="ARBA" id="ARBA00022692"/>
    </source>
</evidence>
<dbReference type="InterPro" id="IPR003945">
    <property type="entry name" value="NU5C-like"/>
</dbReference>
<protein>
    <recommendedName>
        <fullName evidence="8">Probable inorganic carbon transporter subunit DabB</fullName>
    </recommendedName>
</protein>
<proteinExistence type="inferred from homology"/>
<dbReference type="HAMAP" id="MF_00862">
    <property type="entry name" value="DabB"/>
    <property type="match status" value="1"/>
</dbReference>
<feature type="transmembrane region" description="Helical" evidence="8">
    <location>
        <begin position="425"/>
        <end position="446"/>
    </location>
</feature>
<dbReference type="GO" id="GO:0042773">
    <property type="term" value="P:ATP synthesis coupled electron transport"/>
    <property type="evidence" value="ECO:0007669"/>
    <property type="project" value="InterPro"/>
</dbReference>
<evidence type="ECO:0000256" key="4">
    <source>
        <dbReference type="ARBA" id="ARBA00022475"/>
    </source>
</evidence>
<evidence type="ECO:0000313" key="13">
    <source>
        <dbReference type="Proteomes" id="UP000309450"/>
    </source>
</evidence>
<feature type="transmembrane region" description="Helical" evidence="8">
    <location>
        <begin position="268"/>
        <end position="291"/>
    </location>
</feature>
<feature type="transmembrane region" description="Helical" evidence="8">
    <location>
        <begin position="458"/>
        <end position="484"/>
    </location>
</feature>
<feature type="transmembrane region" description="Helical" evidence="8">
    <location>
        <begin position="303"/>
        <end position="328"/>
    </location>
</feature>
<feature type="transmembrane region" description="Helical" evidence="8">
    <location>
        <begin position="132"/>
        <end position="153"/>
    </location>
</feature>
<dbReference type="GO" id="GO:0005886">
    <property type="term" value="C:plasma membrane"/>
    <property type="evidence" value="ECO:0007669"/>
    <property type="project" value="UniProtKB-SubCell"/>
</dbReference>
<feature type="transmembrane region" description="Helical" evidence="8">
    <location>
        <begin position="243"/>
        <end position="262"/>
    </location>
</feature>
<feature type="domain" description="NADH:quinone oxidoreductase/Mrp antiporter transmembrane" evidence="10">
    <location>
        <begin position="129"/>
        <end position="347"/>
    </location>
</feature>
<name>A0A4S3MM05_9RHOB</name>
<comment type="similarity">
    <text evidence="8">Belongs to the inorganic carbon transporter (TC 9.A.2) DabB family.</text>
</comment>
<feature type="transmembrane region" description="Helical" evidence="8">
    <location>
        <begin position="6"/>
        <end position="24"/>
    </location>
</feature>
<dbReference type="GO" id="GO:0015990">
    <property type="term" value="P:electron transport coupled proton transport"/>
    <property type="evidence" value="ECO:0007669"/>
    <property type="project" value="TreeGrafter"/>
</dbReference>
<dbReference type="GO" id="GO:0008137">
    <property type="term" value="F:NADH dehydrogenase (ubiquinone) activity"/>
    <property type="evidence" value="ECO:0007669"/>
    <property type="project" value="InterPro"/>
</dbReference>
<evidence type="ECO:0000256" key="9">
    <source>
        <dbReference type="RuleBase" id="RU000320"/>
    </source>
</evidence>
<evidence type="ECO:0000256" key="6">
    <source>
        <dbReference type="ARBA" id="ARBA00022989"/>
    </source>
</evidence>
<dbReference type="AlphaFoldDB" id="A0A4S3MM05"/>
<dbReference type="GO" id="GO:0003954">
    <property type="term" value="F:NADH dehydrogenase activity"/>
    <property type="evidence" value="ECO:0007669"/>
    <property type="project" value="TreeGrafter"/>
</dbReference>
<evidence type="ECO:0000259" key="11">
    <source>
        <dbReference type="Pfam" id="PF00662"/>
    </source>
</evidence>
<evidence type="ECO:0000313" key="12">
    <source>
        <dbReference type="EMBL" id="THD83430.1"/>
    </source>
</evidence>